<comment type="caution">
    <text evidence="2">The sequence shown here is derived from an EMBL/GenBank/DDBJ whole genome shotgun (WGS) entry which is preliminary data.</text>
</comment>
<dbReference type="EMBL" id="JACWMT010000004">
    <property type="protein sequence ID" value="MBD1272254.1"/>
    <property type="molecule type" value="Genomic_DNA"/>
</dbReference>
<keyword evidence="1" id="KW-0472">Membrane</keyword>
<reference evidence="2" key="2">
    <citation type="submission" date="2020-09" db="EMBL/GenBank/DDBJ databases">
        <title>Novel species in genus Aeromicrobium.</title>
        <authorList>
            <person name="Zhang G."/>
        </authorList>
    </citation>
    <scope>NUCLEOTIDE SEQUENCE</scope>
    <source>
        <strain evidence="2">SSW1-57</strain>
    </source>
</reference>
<accession>A0A8I0G3K0</accession>
<name>A0A8I0G3K0_9ACTN</name>
<sequence length="131" mass="13986">MRRATYTTAELTALSFVLVFFGSSLVMPLSEEGASWSWIYAALSTVSSVVGLGLVAFGIWCGVRLWQAPRGASNIGGLVAIGMFALFSILMTLGPLSSGVWPWDAALLAALGLYFLAILVLEIWAGSKRRP</sequence>
<evidence type="ECO:0000313" key="5">
    <source>
        <dbReference type="Proteomes" id="UP000659061"/>
    </source>
</evidence>
<dbReference type="Proteomes" id="UP000587211">
    <property type="component" value="Unassembled WGS sequence"/>
</dbReference>
<feature type="transmembrane region" description="Helical" evidence="1">
    <location>
        <begin position="75"/>
        <end position="93"/>
    </location>
</feature>
<evidence type="ECO:0000313" key="4">
    <source>
        <dbReference type="Proteomes" id="UP000587211"/>
    </source>
</evidence>
<feature type="transmembrane region" description="Helical" evidence="1">
    <location>
        <begin position="105"/>
        <end position="125"/>
    </location>
</feature>
<keyword evidence="1" id="KW-1133">Transmembrane helix</keyword>
<keyword evidence="1" id="KW-0812">Transmembrane</keyword>
<reference evidence="3 4" key="1">
    <citation type="submission" date="2020-07" db="EMBL/GenBank/DDBJ databases">
        <title>Sequencing the genomes of 1000 actinobacteria strains.</title>
        <authorList>
            <person name="Klenk H.-P."/>
        </authorList>
    </citation>
    <scope>NUCLEOTIDE SEQUENCE [LARGE SCALE GENOMIC DNA]</scope>
    <source>
        <strain evidence="3 4">DSM 19087</strain>
    </source>
</reference>
<dbReference type="EMBL" id="JACBZN010000001">
    <property type="protein sequence ID" value="NYI38550.1"/>
    <property type="molecule type" value="Genomic_DNA"/>
</dbReference>
<organism evidence="2 5">
    <name type="scientific">Aeromicrobium tamlense</name>
    <dbReference type="NCBI Taxonomy" id="375541"/>
    <lineage>
        <taxon>Bacteria</taxon>
        <taxon>Bacillati</taxon>
        <taxon>Actinomycetota</taxon>
        <taxon>Actinomycetes</taxon>
        <taxon>Propionibacteriales</taxon>
        <taxon>Nocardioidaceae</taxon>
        <taxon>Aeromicrobium</taxon>
    </lineage>
</organism>
<dbReference type="AlphaFoldDB" id="A0A8I0G3K0"/>
<proteinExistence type="predicted"/>
<protein>
    <submittedName>
        <fullName evidence="2">Uncharacterized protein</fullName>
    </submittedName>
</protein>
<dbReference type="Proteomes" id="UP000659061">
    <property type="component" value="Unassembled WGS sequence"/>
</dbReference>
<dbReference type="RefSeq" id="WP_179425366.1">
    <property type="nucleotide sequence ID" value="NZ_BAAAMP010000020.1"/>
</dbReference>
<keyword evidence="4" id="KW-1185">Reference proteome</keyword>
<evidence type="ECO:0000256" key="1">
    <source>
        <dbReference type="SAM" id="Phobius"/>
    </source>
</evidence>
<evidence type="ECO:0000313" key="2">
    <source>
        <dbReference type="EMBL" id="MBD1272254.1"/>
    </source>
</evidence>
<gene>
    <name evidence="3" type="ORF">BJ975_001925</name>
    <name evidence="2" type="ORF">IDH50_18560</name>
</gene>
<evidence type="ECO:0000313" key="3">
    <source>
        <dbReference type="EMBL" id="NYI38550.1"/>
    </source>
</evidence>
<feature type="transmembrane region" description="Helical" evidence="1">
    <location>
        <begin position="38"/>
        <end position="63"/>
    </location>
</feature>